<dbReference type="AlphaFoldDB" id="A0A0M2USQ4"/>
<evidence type="ECO:0000259" key="1">
    <source>
        <dbReference type="Pfam" id="PF19995"/>
    </source>
</evidence>
<accession>A0A0M2USQ4</accession>
<sequence length="324" mass="38000">MVVSIDTSDNRTTTYMIPASQLIKAWPELGKQRKAGDHAKVDSERRPRESFIYFLPYLSDRSQQADRLELTLDECEDCLHEKPLVSIIHGDEKECHDKFIKRLHEVMLPQMLCEPGRVHVDLTMVEWPSMKEDIKMRCKKLTNNISKALTGSRRANAGEIKEALNRKISPQMIYFTLPVAAWEENEAELVKYWLQYWNEFPDLNAGRKLMVFLCMKYKHIADNHAEGSEMYRKKNDAARHFIHALQYVEYANIIGLTLDELQAVAWGDVDMWITTYAEKFCNDTELRTRAMDYYKNREKVPMLELAEKLEHLLSETWRKEGSFV</sequence>
<feature type="domain" description="Inactive STAND" evidence="1">
    <location>
        <begin position="56"/>
        <end position="215"/>
    </location>
</feature>
<gene>
    <name evidence="2" type="ORF">BROFUL_02667</name>
</gene>
<reference evidence="2 3" key="1">
    <citation type="journal article" date="2013" name="BMC Microbiol.">
        <title>Identification of the type II cytochrome c maturation pathway in anammox bacteria by comparative genomics.</title>
        <authorList>
            <person name="Ferousi C."/>
            <person name="Speth D.R."/>
            <person name="Reimann J."/>
            <person name="Op den Camp H.J."/>
            <person name="Allen J.W."/>
            <person name="Keltjens J.T."/>
            <person name="Jetten M.S."/>
        </authorList>
    </citation>
    <scope>NUCLEOTIDE SEQUENCE [LARGE SCALE GENOMIC DNA]</scope>
    <source>
        <strain evidence="2">RU1</strain>
    </source>
</reference>
<dbReference type="InterPro" id="IPR045475">
    <property type="entry name" value="iSTAND"/>
</dbReference>
<keyword evidence="3" id="KW-1185">Reference proteome</keyword>
<dbReference type="Pfam" id="PF19995">
    <property type="entry name" value="iSTAND"/>
    <property type="match status" value="1"/>
</dbReference>
<protein>
    <recommendedName>
        <fullName evidence="1">Inactive STAND domain-containing protein</fullName>
    </recommendedName>
</protein>
<dbReference type="EMBL" id="LAQJ01000245">
    <property type="protein sequence ID" value="KKO18630.1"/>
    <property type="molecule type" value="Genomic_DNA"/>
</dbReference>
<evidence type="ECO:0000313" key="3">
    <source>
        <dbReference type="Proteomes" id="UP000034954"/>
    </source>
</evidence>
<dbReference type="Proteomes" id="UP000034954">
    <property type="component" value="Unassembled WGS sequence"/>
</dbReference>
<proteinExistence type="predicted"/>
<organism evidence="2 3">
    <name type="scientific">Candidatus Brocadia fulgida</name>
    <dbReference type="NCBI Taxonomy" id="380242"/>
    <lineage>
        <taxon>Bacteria</taxon>
        <taxon>Pseudomonadati</taxon>
        <taxon>Planctomycetota</taxon>
        <taxon>Candidatus Brocadiia</taxon>
        <taxon>Candidatus Brocadiales</taxon>
        <taxon>Candidatus Brocadiaceae</taxon>
        <taxon>Candidatus Brocadia</taxon>
    </lineage>
</organism>
<evidence type="ECO:0000313" key="2">
    <source>
        <dbReference type="EMBL" id="KKO18630.1"/>
    </source>
</evidence>
<name>A0A0M2USQ4_9BACT</name>
<comment type="caution">
    <text evidence="2">The sequence shown here is derived from an EMBL/GenBank/DDBJ whole genome shotgun (WGS) entry which is preliminary data.</text>
</comment>